<dbReference type="OrthoDB" id="9801549at2"/>
<comment type="caution">
    <text evidence="10">The sequence shown here is derived from an EMBL/GenBank/DDBJ whole genome shotgun (WGS) entry which is preliminary data.</text>
</comment>
<dbReference type="Proteomes" id="UP000287171">
    <property type="component" value="Unassembled WGS sequence"/>
</dbReference>
<dbReference type="Pfam" id="PF01259">
    <property type="entry name" value="SAICAR_synt"/>
    <property type="match status" value="1"/>
</dbReference>
<gene>
    <name evidence="8 10" type="primary">purC</name>
    <name evidence="10" type="ORF">KDA_21040</name>
</gene>
<comment type="similarity">
    <text evidence="8">Belongs to the SAICAR synthetase family.</text>
</comment>
<proteinExistence type="inferred from homology"/>
<evidence type="ECO:0000256" key="3">
    <source>
        <dbReference type="ARBA" id="ARBA00022598"/>
    </source>
</evidence>
<dbReference type="PANTHER" id="PTHR43599:SF3">
    <property type="entry name" value="SI:DKEY-6E2.2"/>
    <property type="match status" value="1"/>
</dbReference>
<dbReference type="CDD" id="cd01416">
    <property type="entry name" value="SAICAR_synt_Ade5"/>
    <property type="match status" value="1"/>
</dbReference>
<dbReference type="EC" id="6.3.2.6" evidence="8"/>
<evidence type="ECO:0000256" key="5">
    <source>
        <dbReference type="ARBA" id="ARBA00022755"/>
    </source>
</evidence>
<dbReference type="Gene3D" id="3.30.200.20">
    <property type="entry name" value="Phosphorylase Kinase, domain 1"/>
    <property type="match status" value="1"/>
</dbReference>
<keyword evidence="11" id="KW-1185">Reference proteome</keyword>
<dbReference type="GO" id="GO:0006189">
    <property type="term" value="P:'de novo' IMP biosynthetic process"/>
    <property type="evidence" value="ECO:0007669"/>
    <property type="project" value="UniProtKB-UniRule"/>
</dbReference>
<evidence type="ECO:0000256" key="1">
    <source>
        <dbReference type="ARBA" id="ARBA00004672"/>
    </source>
</evidence>
<keyword evidence="4 8" id="KW-0547">Nucleotide-binding</keyword>
<dbReference type="FunFam" id="3.30.470.20:FF:000020">
    <property type="entry name" value="Probable multifunctional protein ADE2"/>
    <property type="match status" value="1"/>
</dbReference>
<protein>
    <recommendedName>
        <fullName evidence="8">Phosphoribosylaminoimidazole-succinocarboxamide synthase</fullName>
        <ecNumber evidence="8">6.3.2.6</ecNumber>
    </recommendedName>
    <alternativeName>
        <fullName evidence="8">SAICAR synthetase</fullName>
    </alternativeName>
</protein>
<comment type="pathway">
    <text evidence="1 8">Purine metabolism; IMP biosynthesis via de novo pathway; 5-amino-1-(5-phospho-D-ribosyl)imidazole-4-carboxamide from 5-amino-1-(5-phospho-D-ribosyl)imidazole-4-carboxylate: step 1/2.</text>
</comment>
<dbReference type="InterPro" id="IPR050089">
    <property type="entry name" value="SAICAR_synthetase"/>
</dbReference>
<keyword evidence="3 8" id="KW-0436">Ligase</keyword>
<organism evidence="10 11">
    <name type="scientific">Dictyobacter alpinus</name>
    <dbReference type="NCBI Taxonomy" id="2014873"/>
    <lineage>
        <taxon>Bacteria</taxon>
        <taxon>Bacillati</taxon>
        <taxon>Chloroflexota</taxon>
        <taxon>Ktedonobacteria</taxon>
        <taxon>Ktedonobacterales</taxon>
        <taxon>Dictyobacteraceae</taxon>
        <taxon>Dictyobacter</taxon>
    </lineage>
</organism>
<dbReference type="InterPro" id="IPR018236">
    <property type="entry name" value="SAICAR_synthetase_CS"/>
</dbReference>
<evidence type="ECO:0000256" key="8">
    <source>
        <dbReference type="HAMAP-Rule" id="MF_00137"/>
    </source>
</evidence>
<evidence type="ECO:0000313" key="11">
    <source>
        <dbReference type="Proteomes" id="UP000287171"/>
    </source>
</evidence>
<keyword evidence="5 8" id="KW-0658">Purine biosynthesis</keyword>
<reference evidence="11" key="1">
    <citation type="submission" date="2018-12" db="EMBL/GenBank/DDBJ databases">
        <title>Tengunoibacter tsumagoiensis gen. nov., sp. nov., Dictyobacter kobayashii sp. nov., D. alpinus sp. nov., and D. joshuensis sp. nov. and description of Dictyobacteraceae fam. nov. within the order Ktedonobacterales isolated from Tengu-no-mugimeshi.</title>
        <authorList>
            <person name="Wang C.M."/>
            <person name="Zheng Y."/>
            <person name="Sakai Y."/>
            <person name="Toyoda A."/>
            <person name="Minakuchi Y."/>
            <person name="Abe K."/>
            <person name="Yokota A."/>
            <person name="Yabe S."/>
        </authorList>
    </citation>
    <scope>NUCLEOTIDE SEQUENCE [LARGE SCALE GENOMIC DNA]</scope>
    <source>
        <strain evidence="11">Uno16</strain>
    </source>
</reference>
<dbReference type="EMBL" id="BIFT01000001">
    <property type="protein sequence ID" value="GCE26620.1"/>
    <property type="molecule type" value="Genomic_DNA"/>
</dbReference>
<evidence type="ECO:0000259" key="9">
    <source>
        <dbReference type="Pfam" id="PF01259"/>
    </source>
</evidence>
<evidence type="ECO:0000256" key="2">
    <source>
        <dbReference type="ARBA" id="ARBA00004747"/>
    </source>
</evidence>
<dbReference type="HAMAP" id="MF_00137">
    <property type="entry name" value="SAICAR_synth"/>
    <property type="match status" value="1"/>
</dbReference>
<dbReference type="InterPro" id="IPR028923">
    <property type="entry name" value="SAICAR_synt/ADE2_N"/>
</dbReference>
<name>A0A402B5K8_9CHLR</name>
<sequence length="255" mass="28773">MTNNNTIFGPLLVEGKTKTIYADPNDESLVYMVGKDQITAGDGARKNEIAGKSRLSTITTANVFRLLNEGKVTTHFVKKIDDTTLLVKRCSMLPIEQVQRRIATGSYLKRNPEISEGTRFEPVLIETFLKDDARHDPQIWPKDIIELGLASEAEIEWMAQEGRRVFEVLERAWSSVDVTLVDLKIEFGRDPQGHLMVADVIDNDSWRLWPGGDKSRMLDKQVYRNLQEVTPAALQDIADRYALVADLTGKLQVNS</sequence>
<dbReference type="UniPathway" id="UPA00074">
    <property type="reaction ID" value="UER00131"/>
</dbReference>
<accession>A0A402B5K8</accession>
<keyword evidence="6 8" id="KW-0067">ATP-binding</keyword>
<feature type="domain" description="SAICAR synthetase/ADE2 N-terminal" evidence="9">
    <location>
        <begin position="12"/>
        <end position="228"/>
    </location>
</feature>
<dbReference type="AlphaFoldDB" id="A0A402B5K8"/>
<dbReference type="Gene3D" id="3.30.470.20">
    <property type="entry name" value="ATP-grasp fold, B domain"/>
    <property type="match status" value="1"/>
</dbReference>
<comment type="pathway">
    <text evidence="2">Purine metabolism; IMP biosynthesis via de novo pathway; 5-amino-1-(5-phospho-D-ribosyl)imidazole-4-carboxylate from 5-amino-1-(5-phospho-D-ribosyl)imidazole (carboxylase route): step 1/1.</text>
</comment>
<evidence type="ECO:0000256" key="4">
    <source>
        <dbReference type="ARBA" id="ARBA00022741"/>
    </source>
</evidence>
<evidence type="ECO:0000256" key="7">
    <source>
        <dbReference type="ARBA" id="ARBA00048475"/>
    </source>
</evidence>
<evidence type="ECO:0000256" key="6">
    <source>
        <dbReference type="ARBA" id="ARBA00022840"/>
    </source>
</evidence>
<dbReference type="GO" id="GO:0004639">
    <property type="term" value="F:phosphoribosylaminoimidazolesuccinocarboxamide synthase activity"/>
    <property type="evidence" value="ECO:0007669"/>
    <property type="project" value="UniProtKB-UniRule"/>
</dbReference>
<dbReference type="PROSITE" id="PS01058">
    <property type="entry name" value="SAICAR_SYNTHETASE_2"/>
    <property type="match status" value="1"/>
</dbReference>
<dbReference type="RefSeq" id="WP_126627050.1">
    <property type="nucleotide sequence ID" value="NZ_BIFT01000001.1"/>
</dbReference>
<comment type="catalytic activity">
    <reaction evidence="7 8">
        <text>5-amino-1-(5-phospho-D-ribosyl)imidazole-4-carboxylate + L-aspartate + ATP = (2S)-2-[5-amino-1-(5-phospho-beta-D-ribosyl)imidazole-4-carboxamido]succinate + ADP + phosphate + 2 H(+)</text>
        <dbReference type="Rhea" id="RHEA:22628"/>
        <dbReference type="ChEBI" id="CHEBI:15378"/>
        <dbReference type="ChEBI" id="CHEBI:29991"/>
        <dbReference type="ChEBI" id="CHEBI:30616"/>
        <dbReference type="ChEBI" id="CHEBI:43474"/>
        <dbReference type="ChEBI" id="CHEBI:58443"/>
        <dbReference type="ChEBI" id="CHEBI:77657"/>
        <dbReference type="ChEBI" id="CHEBI:456216"/>
        <dbReference type="EC" id="6.3.2.6"/>
    </reaction>
</comment>
<dbReference type="GO" id="GO:0005524">
    <property type="term" value="F:ATP binding"/>
    <property type="evidence" value="ECO:0007669"/>
    <property type="project" value="UniProtKB-KW"/>
</dbReference>
<dbReference type="PANTHER" id="PTHR43599">
    <property type="entry name" value="MULTIFUNCTIONAL PROTEIN ADE2"/>
    <property type="match status" value="1"/>
</dbReference>
<dbReference type="SUPFAM" id="SSF56104">
    <property type="entry name" value="SAICAR synthase-like"/>
    <property type="match status" value="1"/>
</dbReference>
<evidence type="ECO:0000313" key="10">
    <source>
        <dbReference type="EMBL" id="GCE26620.1"/>
    </source>
</evidence>